<dbReference type="Gene3D" id="3.40.630.30">
    <property type="match status" value="1"/>
</dbReference>
<sequence length="168" mass="18797">MLEIRKLVEDDAHAYWALRKEALQEVPEAFAMSYEEAVAIENPIDLVREVTRSSAEQFYGAFLDGELVGAATLQKEKMIKMSHRAQIGAVYVSGKARGTGAGVALIQKIIDDSKEDPDIEKLNLSVVTTNEPAFSLYKKLGFEVVGIEKKSMKKGQEYYDEYLMTLLL</sequence>
<dbReference type="PROSITE" id="PS51186">
    <property type="entry name" value="GNAT"/>
    <property type="match status" value="1"/>
</dbReference>
<dbReference type="Proteomes" id="UP001398420">
    <property type="component" value="Unassembled WGS sequence"/>
</dbReference>
<evidence type="ECO:0000256" key="1">
    <source>
        <dbReference type="ARBA" id="ARBA00022679"/>
    </source>
</evidence>
<dbReference type="CDD" id="cd04301">
    <property type="entry name" value="NAT_SF"/>
    <property type="match status" value="1"/>
</dbReference>
<feature type="domain" description="N-acetyltransferase" evidence="3">
    <location>
        <begin position="2"/>
        <end position="168"/>
    </location>
</feature>
<dbReference type="SUPFAM" id="SSF55729">
    <property type="entry name" value="Acyl-CoA N-acyltransferases (Nat)"/>
    <property type="match status" value="1"/>
</dbReference>
<dbReference type="Pfam" id="PF13420">
    <property type="entry name" value="Acetyltransf_4"/>
    <property type="match status" value="1"/>
</dbReference>
<reference evidence="4 5" key="1">
    <citation type="submission" date="2024-04" db="EMBL/GenBank/DDBJ databases">
        <authorList>
            <person name="Wu Y.S."/>
            <person name="Zhang L."/>
        </authorList>
    </citation>
    <scope>NUCLEOTIDE SEQUENCE [LARGE SCALE GENOMIC DNA]</scope>
    <source>
        <strain evidence="4 5">KG-01</strain>
    </source>
</reference>
<keyword evidence="2 4" id="KW-0012">Acyltransferase</keyword>
<dbReference type="InterPro" id="IPR050832">
    <property type="entry name" value="Bact_Acetyltransf"/>
</dbReference>
<dbReference type="EMBL" id="JBCEWA010000006">
    <property type="protein sequence ID" value="MEL5988558.1"/>
    <property type="molecule type" value="Genomic_DNA"/>
</dbReference>
<evidence type="ECO:0000259" key="3">
    <source>
        <dbReference type="PROSITE" id="PS51186"/>
    </source>
</evidence>
<evidence type="ECO:0000256" key="2">
    <source>
        <dbReference type="ARBA" id="ARBA00023315"/>
    </source>
</evidence>
<dbReference type="GO" id="GO:0016746">
    <property type="term" value="F:acyltransferase activity"/>
    <property type="evidence" value="ECO:0007669"/>
    <property type="project" value="UniProtKB-KW"/>
</dbReference>
<dbReference type="PANTHER" id="PTHR43877">
    <property type="entry name" value="AMINOALKYLPHOSPHONATE N-ACETYLTRANSFERASE-RELATED-RELATED"/>
    <property type="match status" value="1"/>
</dbReference>
<dbReference type="RefSeq" id="WP_231726968.1">
    <property type="nucleotide sequence ID" value="NZ_CP147847.1"/>
</dbReference>
<dbReference type="EC" id="2.3.1.-" evidence="4"/>
<comment type="caution">
    <text evidence="4">The sequence shown here is derived from an EMBL/GenBank/DDBJ whole genome shotgun (WGS) entry which is preliminary data.</text>
</comment>
<gene>
    <name evidence="4" type="ORF">AAF454_09100</name>
</gene>
<name>A0ABU9LL60_9BACL</name>
<dbReference type="InterPro" id="IPR016181">
    <property type="entry name" value="Acyl_CoA_acyltransferase"/>
</dbReference>
<proteinExistence type="predicted"/>
<dbReference type="PANTHER" id="PTHR43877:SF2">
    <property type="entry name" value="AMINOALKYLPHOSPHONATE N-ACETYLTRANSFERASE-RELATED"/>
    <property type="match status" value="1"/>
</dbReference>
<keyword evidence="1 4" id="KW-0808">Transferase</keyword>
<protein>
    <submittedName>
        <fullName evidence="4">GNAT family N-acetyltransferase</fullName>
        <ecNumber evidence="4">2.3.1.-</ecNumber>
    </submittedName>
</protein>
<evidence type="ECO:0000313" key="4">
    <source>
        <dbReference type="EMBL" id="MEL5988558.1"/>
    </source>
</evidence>
<dbReference type="InterPro" id="IPR000182">
    <property type="entry name" value="GNAT_dom"/>
</dbReference>
<evidence type="ECO:0000313" key="5">
    <source>
        <dbReference type="Proteomes" id="UP001398420"/>
    </source>
</evidence>
<accession>A0ABU9LL60</accession>
<organism evidence="4 5">
    <name type="scientific">Kurthia gibsonii</name>
    <dbReference type="NCBI Taxonomy" id="33946"/>
    <lineage>
        <taxon>Bacteria</taxon>
        <taxon>Bacillati</taxon>
        <taxon>Bacillota</taxon>
        <taxon>Bacilli</taxon>
        <taxon>Bacillales</taxon>
        <taxon>Caryophanaceae</taxon>
        <taxon>Kurthia</taxon>
    </lineage>
</organism>
<keyword evidence="5" id="KW-1185">Reference proteome</keyword>